<evidence type="ECO:0000256" key="1">
    <source>
        <dbReference type="ARBA" id="ARBA00001946"/>
    </source>
</evidence>
<evidence type="ECO:0000256" key="5">
    <source>
        <dbReference type="ARBA" id="ARBA00022842"/>
    </source>
</evidence>
<dbReference type="AlphaFoldDB" id="A0A2G6E916"/>
<comment type="pathway">
    <text evidence="8">Pyrimidine metabolism; dUMP biosynthesis; dUMP from dCTP (dUTP route): step 2/2.</text>
</comment>
<dbReference type="EC" id="3.6.1.23" evidence="8"/>
<dbReference type="SUPFAM" id="SSF51283">
    <property type="entry name" value="dUTPase-like"/>
    <property type="match status" value="1"/>
</dbReference>
<dbReference type="GO" id="GO:0046081">
    <property type="term" value="P:dUTP catabolic process"/>
    <property type="evidence" value="ECO:0007669"/>
    <property type="project" value="InterPro"/>
</dbReference>
<proteinExistence type="inferred from homology"/>
<comment type="cofactor">
    <cofactor evidence="1 8">
        <name>Mg(2+)</name>
        <dbReference type="ChEBI" id="CHEBI:18420"/>
    </cofactor>
</comment>
<dbReference type="GO" id="GO:0006226">
    <property type="term" value="P:dUMP biosynthetic process"/>
    <property type="evidence" value="ECO:0007669"/>
    <property type="project" value="UniProtKB-UniRule"/>
</dbReference>
<dbReference type="InterPro" id="IPR008181">
    <property type="entry name" value="dUTPase"/>
</dbReference>
<comment type="similarity">
    <text evidence="2 8">Belongs to the dUTPase family.</text>
</comment>
<dbReference type="GO" id="GO:0004170">
    <property type="term" value="F:dUTP diphosphatase activity"/>
    <property type="evidence" value="ECO:0007669"/>
    <property type="project" value="UniProtKB-UniRule"/>
</dbReference>
<evidence type="ECO:0000259" key="10">
    <source>
        <dbReference type="Pfam" id="PF00692"/>
    </source>
</evidence>
<keyword evidence="3 8" id="KW-0479">Metal-binding</keyword>
<protein>
    <recommendedName>
        <fullName evidence="8">Deoxyuridine 5'-triphosphate nucleotidohydrolase</fullName>
        <shortName evidence="8">dUTPase</shortName>
        <ecNumber evidence="8">3.6.1.23</ecNumber>
    </recommendedName>
    <alternativeName>
        <fullName evidence="8">dUTP pyrophosphatase</fullName>
    </alternativeName>
</protein>
<accession>A0A2G6E916</accession>
<keyword evidence="4 8" id="KW-0378">Hydrolase</keyword>
<organism evidence="11 12">
    <name type="scientific">candidate division KSB3 bacterium</name>
    <dbReference type="NCBI Taxonomy" id="2044937"/>
    <lineage>
        <taxon>Bacteria</taxon>
        <taxon>candidate division KSB3</taxon>
    </lineage>
</organism>
<feature type="binding site" evidence="8">
    <location>
        <begin position="79"/>
        <end position="81"/>
    </location>
    <ligand>
        <name>substrate</name>
    </ligand>
</feature>
<dbReference type="Pfam" id="PF00692">
    <property type="entry name" value="dUTPase"/>
    <property type="match status" value="1"/>
</dbReference>
<dbReference type="FunFam" id="2.70.40.10:FF:000008">
    <property type="entry name" value="Deoxyuridine 5'-triphosphate nucleotidohydrolase"/>
    <property type="match status" value="1"/>
</dbReference>
<dbReference type="GO" id="GO:0000287">
    <property type="term" value="F:magnesium ion binding"/>
    <property type="evidence" value="ECO:0007669"/>
    <property type="project" value="UniProtKB-UniRule"/>
</dbReference>
<dbReference type="Gene3D" id="2.70.40.10">
    <property type="match status" value="1"/>
</dbReference>
<keyword evidence="6 8" id="KW-0546">Nucleotide metabolism</keyword>
<feature type="domain" description="dUTPase-like" evidence="10">
    <location>
        <begin position="12"/>
        <end position="141"/>
    </location>
</feature>
<keyword evidence="5 8" id="KW-0460">Magnesium</keyword>
<name>A0A2G6E916_9BACT</name>
<evidence type="ECO:0000313" key="12">
    <source>
        <dbReference type="Proteomes" id="UP000229740"/>
    </source>
</evidence>
<evidence type="ECO:0000256" key="9">
    <source>
        <dbReference type="SAM" id="MobiDB-lite"/>
    </source>
</evidence>
<evidence type="ECO:0000256" key="3">
    <source>
        <dbReference type="ARBA" id="ARBA00022723"/>
    </source>
</evidence>
<dbReference type="NCBIfam" id="NF001862">
    <property type="entry name" value="PRK00601.1"/>
    <property type="match status" value="1"/>
</dbReference>
<feature type="binding site" evidence="8">
    <location>
        <position position="75"/>
    </location>
    <ligand>
        <name>substrate</name>
    </ligand>
</feature>
<evidence type="ECO:0000313" key="11">
    <source>
        <dbReference type="EMBL" id="PID58580.1"/>
    </source>
</evidence>
<dbReference type="InterPro" id="IPR033704">
    <property type="entry name" value="dUTPase_trimeric"/>
</dbReference>
<evidence type="ECO:0000256" key="4">
    <source>
        <dbReference type="ARBA" id="ARBA00022801"/>
    </source>
</evidence>
<dbReference type="PANTHER" id="PTHR11241:SF0">
    <property type="entry name" value="DEOXYURIDINE 5'-TRIPHOSPHATE NUCLEOTIDOHYDROLASE"/>
    <property type="match status" value="1"/>
</dbReference>
<comment type="catalytic activity">
    <reaction evidence="7 8">
        <text>dUTP + H2O = dUMP + diphosphate + H(+)</text>
        <dbReference type="Rhea" id="RHEA:10248"/>
        <dbReference type="ChEBI" id="CHEBI:15377"/>
        <dbReference type="ChEBI" id="CHEBI:15378"/>
        <dbReference type="ChEBI" id="CHEBI:33019"/>
        <dbReference type="ChEBI" id="CHEBI:61555"/>
        <dbReference type="ChEBI" id="CHEBI:246422"/>
        <dbReference type="EC" id="3.6.1.23"/>
    </reaction>
</comment>
<dbReference type="EMBL" id="PDPS01000022">
    <property type="protein sequence ID" value="PID58580.1"/>
    <property type="molecule type" value="Genomic_DNA"/>
</dbReference>
<dbReference type="CDD" id="cd07557">
    <property type="entry name" value="trimeric_dUTPase"/>
    <property type="match status" value="1"/>
</dbReference>
<sequence length="150" mass="16319">MIVQITKVHNDAVLPHYAHPGDAGMDLYCIDEMTIEAGDTALARTGLKIAVPEGYEAQVRPKSGLALKYAVSLANAPGTIDSGYRGEVQVILINHGREPFHVGRQTKIAQMVICPVMRVEVVEVEQLDETSRGEGGFGSTGVQYRREGQR</sequence>
<dbReference type="InterPro" id="IPR036157">
    <property type="entry name" value="dUTPase-like_sf"/>
</dbReference>
<evidence type="ECO:0000256" key="7">
    <source>
        <dbReference type="ARBA" id="ARBA00047686"/>
    </source>
</evidence>
<evidence type="ECO:0000256" key="8">
    <source>
        <dbReference type="HAMAP-Rule" id="MF_00116"/>
    </source>
</evidence>
<evidence type="ECO:0000256" key="2">
    <source>
        <dbReference type="ARBA" id="ARBA00006581"/>
    </source>
</evidence>
<evidence type="ECO:0000256" key="6">
    <source>
        <dbReference type="ARBA" id="ARBA00023080"/>
    </source>
</evidence>
<dbReference type="PANTHER" id="PTHR11241">
    <property type="entry name" value="DEOXYURIDINE 5'-TRIPHOSPHATE NUCLEOTIDOHYDROLASE"/>
    <property type="match status" value="1"/>
</dbReference>
<dbReference type="InterPro" id="IPR029054">
    <property type="entry name" value="dUTPase-like"/>
</dbReference>
<reference evidence="11 12" key="1">
    <citation type="submission" date="2017-10" db="EMBL/GenBank/DDBJ databases">
        <title>Novel microbial diversity and functional potential in the marine mammal oral microbiome.</title>
        <authorList>
            <person name="Dudek N.K."/>
            <person name="Sun C.L."/>
            <person name="Burstein D."/>
            <person name="Kantor R.S."/>
            <person name="Aliaga Goltsman D.S."/>
            <person name="Bik E.M."/>
            <person name="Thomas B.C."/>
            <person name="Banfield J.F."/>
            <person name="Relman D.A."/>
        </authorList>
    </citation>
    <scope>NUCLEOTIDE SEQUENCE [LARGE SCALE GENOMIC DNA]</scope>
    <source>
        <strain evidence="11">DOLZORAL124_49_17</strain>
    </source>
</reference>
<comment type="caution">
    <text evidence="11">The sequence shown here is derived from an EMBL/GenBank/DDBJ whole genome shotgun (WGS) entry which is preliminary data.</text>
</comment>
<gene>
    <name evidence="8" type="primary">dut</name>
    <name evidence="11" type="ORF">CSB45_03280</name>
</gene>
<dbReference type="Proteomes" id="UP000229740">
    <property type="component" value="Unassembled WGS sequence"/>
</dbReference>
<dbReference type="HAMAP" id="MF_00116">
    <property type="entry name" value="dUTPase_bact"/>
    <property type="match status" value="1"/>
</dbReference>
<dbReference type="NCBIfam" id="TIGR00576">
    <property type="entry name" value="dut"/>
    <property type="match status" value="1"/>
</dbReference>
<feature type="region of interest" description="Disordered" evidence="9">
    <location>
        <begin position="130"/>
        <end position="150"/>
    </location>
</feature>
<comment type="function">
    <text evidence="8">This enzyme is involved in nucleotide metabolism: it produces dUMP, the immediate precursor of thymidine nucleotides and it decreases the intracellular concentration of dUTP so that uracil cannot be incorporated into DNA.</text>
</comment>
<comment type="caution">
    <text evidence="8">Lacks conserved residue(s) required for the propagation of feature annotation.</text>
</comment>
<dbReference type="UniPathway" id="UPA00610">
    <property type="reaction ID" value="UER00666"/>
</dbReference>